<dbReference type="EMBL" id="UYJE01009100">
    <property type="protein sequence ID" value="VDI70023.1"/>
    <property type="molecule type" value="Genomic_DNA"/>
</dbReference>
<name>A0A8B6GXL0_MYTGA</name>
<dbReference type="SMART" id="SM00248">
    <property type="entry name" value="ANK"/>
    <property type="match status" value="2"/>
</dbReference>
<dbReference type="Pfam" id="PF12796">
    <property type="entry name" value="Ank_2"/>
    <property type="match status" value="1"/>
</dbReference>
<keyword evidence="6" id="KW-1185">Reference proteome</keyword>
<evidence type="ECO:0000259" key="4">
    <source>
        <dbReference type="Pfam" id="PF20720"/>
    </source>
</evidence>
<dbReference type="GO" id="GO:0085020">
    <property type="term" value="P:protein K6-linked ubiquitination"/>
    <property type="evidence" value="ECO:0007669"/>
    <property type="project" value="TreeGrafter"/>
</dbReference>
<gene>
    <name evidence="5" type="ORF">MGAL_10B027959</name>
</gene>
<dbReference type="GO" id="GO:0031436">
    <property type="term" value="C:BRCA1-BARD1 complex"/>
    <property type="evidence" value="ECO:0007669"/>
    <property type="project" value="TreeGrafter"/>
</dbReference>
<protein>
    <recommendedName>
        <fullName evidence="4">Novel STAND NTPase 3 domain-containing protein</fullName>
    </recommendedName>
</protein>
<dbReference type="Proteomes" id="UP000596742">
    <property type="component" value="Unassembled WGS sequence"/>
</dbReference>
<evidence type="ECO:0000313" key="6">
    <source>
        <dbReference type="Proteomes" id="UP000596742"/>
    </source>
</evidence>
<dbReference type="PROSITE" id="PS50088">
    <property type="entry name" value="ANK_REPEAT"/>
    <property type="match status" value="1"/>
</dbReference>
<dbReference type="InterPro" id="IPR049050">
    <property type="entry name" value="nSTAND3"/>
</dbReference>
<accession>A0A8B6GXL0</accession>
<proteinExistence type="predicted"/>
<dbReference type="OrthoDB" id="6178931at2759"/>
<dbReference type="Gene3D" id="3.40.50.300">
    <property type="entry name" value="P-loop containing nucleotide triphosphate hydrolases"/>
    <property type="match status" value="1"/>
</dbReference>
<dbReference type="AlphaFoldDB" id="A0A8B6GXL0"/>
<evidence type="ECO:0000256" key="1">
    <source>
        <dbReference type="ARBA" id="ARBA00022737"/>
    </source>
</evidence>
<dbReference type="InterPro" id="IPR036770">
    <property type="entry name" value="Ankyrin_rpt-contain_sf"/>
</dbReference>
<dbReference type="Pfam" id="PF20720">
    <property type="entry name" value="nSTAND3"/>
    <property type="match status" value="1"/>
</dbReference>
<dbReference type="PANTHER" id="PTHR24171">
    <property type="entry name" value="ANKYRIN REPEAT DOMAIN-CONTAINING PROTEIN 39-RELATED"/>
    <property type="match status" value="1"/>
</dbReference>
<evidence type="ECO:0000313" key="5">
    <source>
        <dbReference type="EMBL" id="VDI70023.1"/>
    </source>
</evidence>
<keyword evidence="2 3" id="KW-0040">ANK repeat</keyword>
<dbReference type="InterPro" id="IPR002110">
    <property type="entry name" value="Ankyrin_rpt"/>
</dbReference>
<feature type="domain" description="Novel STAND NTPase 3" evidence="4">
    <location>
        <begin position="11"/>
        <end position="158"/>
    </location>
</feature>
<comment type="caution">
    <text evidence="5">The sequence shown here is derived from an EMBL/GenBank/DDBJ whole genome shotgun (WGS) entry which is preliminary data.</text>
</comment>
<organism evidence="5 6">
    <name type="scientific">Mytilus galloprovincialis</name>
    <name type="common">Mediterranean mussel</name>
    <dbReference type="NCBI Taxonomy" id="29158"/>
    <lineage>
        <taxon>Eukaryota</taxon>
        <taxon>Metazoa</taxon>
        <taxon>Spiralia</taxon>
        <taxon>Lophotrochozoa</taxon>
        <taxon>Mollusca</taxon>
        <taxon>Bivalvia</taxon>
        <taxon>Autobranchia</taxon>
        <taxon>Pteriomorphia</taxon>
        <taxon>Mytilida</taxon>
        <taxon>Mytiloidea</taxon>
        <taxon>Mytilidae</taxon>
        <taxon>Mytilinae</taxon>
        <taxon>Mytilus</taxon>
    </lineage>
</organism>
<dbReference type="Gene3D" id="1.25.40.20">
    <property type="entry name" value="Ankyrin repeat-containing domain"/>
    <property type="match status" value="1"/>
</dbReference>
<feature type="repeat" description="ANK" evidence="3">
    <location>
        <begin position="467"/>
        <end position="499"/>
    </location>
</feature>
<dbReference type="GO" id="GO:0004842">
    <property type="term" value="F:ubiquitin-protein transferase activity"/>
    <property type="evidence" value="ECO:0007669"/>
    <property type="project" value="TreeGrafter"/>
</dbReference>
<dbReference type="SUPFAM" id="SSF48403">
    <property type="entry name" value="Ankyrin repeat"/>
    <property type="match status" value="1"/>
</dbReference>
<reference evidence="5" key="1">
    <citation type="submission" date="2018-11" db="EMBL/GenBank/DDBJ databases">
        <authorList>
            <person name="Alioto T."/>
            <person name="Alioto T."/>
        </authorList>
    </citation>
    <scope>NUCLEOTIDE SEQUENCE</scope>
</reference>
<evidence type="ECO:0000256" key="2">
    <source>
        <dbReference type="ARBA" id="ARBA00023043"/>
    </source>
</evidence>
<dbReference type="SUPFAM" id="SSF52540">
    <property type="entry name" value="P-loop containing nucleoside triphosphate hydrolases"/>
    <property type="match status" value="1"/>
</dbReference>
<dbReference type="GO" id="GO:0070531">
    <property type="term" value="C:BRCA1-A complex"/>
    <property type="evidence" value="ECO:0007669"/>
    <property type="project" value="TreeGrafter"/>
</dbReference>
<sequence>MEFWKMPELVFVDTPAVIKVLQCLESEHTVLIIGETGIGKSMLMQHVALKTLSTTSYCIVPCSGIQDIFNHYNMDKKQMFVIDDICGRFTPSLLDIEYLIKNEDKLKRMLAKGKTKIAATCSLDIYLKSCTVFKPNIFNLSEEYSKEDKLKICMKYLSKTSCEFLENENVKFTPLMCYLYSKNEEFNLMDFLHCPYVTYQREWEKLKAINPHKYCSLFLCVIYNGIFEESLFDIFKNESNNKNKDILKNIFEICEVNRGTSRIKMKSTFDSMIGTFLVKTKTEYRVIHDQMFDFLWSYFGSKETLVRCILRYADIRVFNERTQLESINETPDKFTILISKQNEQEYFERIKNDLQLGKVNQCFCNSQIKYEKHRAKFLKVLQSIDDNFLFEQMFSRKYLQYTCNNKENIDIVPNKKYNEDSSDAYNDNDLSEPLITSCSRAACSGGHEKIVLLLVDKGCDINKVDAASQTPLTAACSGEHSKIIQLLLEKGCDPSHSSFM</sequence>
<dbReference type="InterPro" id="IPR027417">
    <property type="entry name" value="P-loop_NTPase"/>
</dbReference>
<dbReference type="PANTHER" id="PTHR24171:SF8">
    <property type="entry name" value="BRCA1-ASSOCIATED RING DOMAIN PROTEIN 1"/>
    <property type="match status" value="1"/>
</dbReference>
<keyword evidence="1" id="KW-0677">Repeat</keyword>
<evidence type="ECO:0000256" key="3">
    <source>
        <dbReference type="PROSITE-ProRule" id="PRU00023"/>
    </source>
</evidence>